<keyword evidence="7" id="KW-1185">Reference proteome</keyword>
<evidence type="ECO:0000256" key="3">
    <source>
        <dbReference type="ARBA" id="ARBA00022525"/>
    </source>
</evidence>
<proteinExistence type="inferred from homology"/>
<dbReference type="Pfam" id="PF16810">
    <property type="entry name" value="RXLR"/>
    <property type="match status" value="1"/>
</dbReference>
<evidence type="ECO:0000313" key="7">
    <source>
        <dbReference type="Proteomes" id="UP001165083"/>
    </source>
</evidence>
<comment type="caution">
    <text evidence="6">The sequence shown here is derived from an EMBL/GenBank/DDBJ whole genome shotgun (WGS) entry which is preliminary data.</text>
</comment>
<comment type="function">
    <text evidence="5">Effector that suppresses plant defense responses during pathogen infection.</text>
</comment>
<comment type="similarity">
    <text evidence="2 5">Belongs to the RxLR effector family.</text>
</comment>
<name>A0A9W6WWK8_9STRA</name>
<gene>
    <name evidence="6" type="ORF">Plil01_000784900</name>
</gene>
<reference evidence="6" key="1">
    <citation type="submission" date="2023-04" db="EMBL/GenBank/DDBJ databases">
        <title>Phytophthora lilii NBRC 32176.</title>
        <authorList>
            <person name="Ichikawa N."/>
            <person name="Sato H."/>
            <person name="Tonouchi N."/>
        </authorList>
    </citation>
    <scope>NUCLEOTIDE SEQUENCE</scope>
    <source>
        <strain evidence="6">NBRC 32176</strain>
    </source>
</reference>
<organism evidence="6 7">
    <name type="scientific">Phytophthora lilii</name>
    <dbReference type="NCBI Taxonomy" id="2077276"/>
    <lineage>
        <taxon>Eukaryota</taxon>
        <taxon>Sar</taxon>
        <taxon>Stramenopiles</taxon>
        <taxon>Oomycota</taxon>
        <taxon>Peronosporomycetes</taxon>
        <taxon>Peronosporales</taxon>
        <taxon>Peronosporaceae</taxon>
        <taxon>Phytophthora</taxon>
    </lineage>
</organism>
<dbReference type="PROSITE" id="PS51257">
    <property type="entry name" value="PROKAR_LIPOPROTEIN"/>
    <property type="match status" value="1"/>
</dbReference>
<evidence type="ECO:0000256" key="5">
    <source>
        <dbReference type="RuleBase" id="RU367124"/>
    </source>
</evidence>
<dbReference type="OrthoDB" id="125178at2759"/>
<keyword evidence="4 5" id="KW-0732">Signal</keyword>
<evidence type="ECO:0000313" key="6">
    <source>
        <dbReference type="EMBL" id="GMF20250.1"/>
    </source>
</evidence>
<dbReference type="EMBL" id="BSXW01000370">
    <property type="protein sequence ID" value="GMF20250.1"/>
    <property type="molecule type" value="Genomic_DNA"/>
</dbReference>
<dbReference type="Proteomes" id="UP001165083">
    <property type="component" value="Unassembled WGS sequence"/>
</dbReference>
<sequence length="202" mass="22058">MRLNFFLVLVAAAFILSCFAFTSAQEIAQIDEEVISEFLAKLVEDDNAGRYLKGTHKSTEEEQELSDEERVVIRPLAQVKWQNALTKLKATNALTKVGQIQTKGLAQKNWGSALSKLKATGQLKSLPTTNSKWQSAFTKLKASGQLKGATEGQIVKITEGAAQEIAKKPSKWRYVGKALKFVFGASIAGLIYLSFDAMISGA</sequence>
<feature type="chain" id="PRO_5044976008" description="RxLR effector protein" evidence="5">
    <location>
        <begin position="25"/>
        <end position="202"/>
    </location>
</feature>
<feature type="signal peptide" evidence="5">
    <location>
        <begin position="1"/>
        <end position="24"/>
    </location>
</feature>
<accession>A0A9W6WWK8</accession>
<evidence type="ECO:0000256" key="2">
    <source>
        <dbReference type="ARBA" id="ARBA00010400"/>
    </source>
</evidence>
<comment type="domain">
    <text evidence="5">The RxLR-dEER motif acts to carry the protein into the host cell cytoplasm through binding to cell surface phosphatidylinositol-3-phosphate.</text>
</comment>
<dbReference type="AlphaFoldDB" id="A0A9W6WWK8"/>
<keyword evidence="3 5" id="KW-0964">Secreted</keyword>
<dbReference type="InterPro" id="IPR031825">
    <property type="entry name" value="RXLR"/>
</dbReference>
<comment type="subcellular location">
    <subcellularLocation>
        <location evidence="1 5">Secreted</location>
    </subcellularLocation>
</comment>
<protein>
    <recommendedName>
        <fullName evidence="5">RxLR effector protein</fullName>
    </recommendedName>
</protein>
<evidence type="ECO:0000256" key="1">
    <source>
        <dbReference type="ARBA" id="ARBA00004613"/>
    </source>
</evidence>
<evidence type="ECO:0000256" key="4">
    <source>
        <dbReference type="ARBA" id="ARBA00022729"/>
    </source>
</evidence>